<proteinExistence type="predicted"/>
<gene>
    <name evidence="6" type="ORF">LRS13_00305</name>
</gene>
<sequence>MSTTPDKPLRADAQRNRDKLLAAASDAFAECGTDVSLEAVAKRAGVGIGTLYRHFPTRDALVEAAYRAEVEHLAQAAPELLAEHSSDEALALWLDRFVEYAAAKRGMLEALRSLSAGREDFFAGTRVQIGGALTTLLDAAHADGTIRPDVDAADIMRATGAIWAMDADEDWQANARKLLALLMDGLRAGV</sequence>
<accession>A0ABY5PH98</accession>
<keyword evidence="1" id="KW-0805">Transcription regulation</keyword>
<name>A0ABY5PH98_9ACTN</name>
<dbReference type="InterPro" id="IPR036271">
    <property type="entry name" value="Tet_transcr_reg_TetR-rel_C_sf"/>
</dbReference>
<feature type="DNA-binding region" description="H-T-H motif" evidence="4">
    <location>
        <begin position="36"/>
        <end position="55"/>
    </location>
</feature>
<dbReference type="PROSITE" id="PS50977">
    <property type="entry name" value="HTH_TETR_2"/>
    <property type="match status" value="1"/>
</dbReference>
<evidence type="ECO:0000256" key="1">
    <source>
        <dbReference type="ARBA" id="ARBA00023015"/>
    </source>
</evidence>
<keyword evidence="7" id="KW-1185">Reference proteome</keyword>
<feature type="domain" description="HTH tetR-type" evidence="5">
    <location>
        <begin position="14"/>
        <end position="73"/>
    </location>
</feature>
<dbReference type="Proteomes" id="UP001058860">
    <property type="component" value="Chromosome"/>
</dbReference>
<dbReference type="PANTHER" id="PTHR30055">
    <property type="entry name" value="HTH-TYPE TRANSCRIPTIONAL REGULATOR RUTR"/>
    <property type="match status" value="1"/>
</dbReference>
<dbReference type="InterPro" id="IPR001647">
    <property type="entry name" value="HTH_TetR"/>
</dbReference>
<protein>
    <submittedName>
        <fullName evidence="6">TetR/AcrR family transcriptional regulator</fullName>
    </submittedName>
</protein>
<dbReference type="InterPro" id="IPR050109">
    <property type="entry name" value="HTH-type_TetR-like_transc_reg"/>
</dbReference>
<evidence type="ECO:0000256" key="2">
    <source>
        <dbReference type="ARBA" id="ARBA00023125"/>
    </source>
</evidence>
<dbReference type="PRINTS" id="PR00455">
    <property type="entry name" value="HTHTETR"/>
</dbReference>
<evidence type="ECO:0000256" key="3">
    <source>
        <dbReference type="ARBA" id="ARBA00023163"/>
    </source>
</evidence>
<keyword evidence="3" id="KW-0804">Transcription</keyword>
<dbReference type="Pfam" id="PF00440">
    <property type="entry name" value="TetR_N"/>
    <property type="match status" value="1"/>
</dbReference>
<dbReference type="PANTHER" id="PTHR30055:SF234">
    <property type="entry name" value="HTH-TYPE TRANSCRIPTIONAL REGULATOR BETI"/>
    <property type="match status" value="1"/>
</dbReference>
<organism evidence="6 7">
    <name type="scientific">Svornostia abyssi</name>
    <dbReference type="NCBI Taxonomy" id="2898438"/>
    <lineage>
        <taxon>Bacteria</taxon>
        <taxon>Bacillati</taxon>
        <taxon>Actinomycetota</taxon>
        <taxon>Thermoleophilia</taxon>
        <taxon>Solirubrobacterales</taxon>
        <taxon>Baekduiaceae</taxon>
        <taxon>Svornostia</taxon>
    </lineage>
</organism>
<evidence type="ECO:0000313" key="6">
    <source>
        <dbReference type="EMBL" id="UUY04006.1"/>
    </source>
</evidence>
<dbReference type="Gene3D" id="1.10.357.10">
    <property type="entry name" value="Tetracycline Repressor, domain 2"/>
    <property type="match status" value="1"/>
</dbReference>
<dbReference type="InterPro" id="IPR049445">
    <property type="entry name" value="TetR_SbtR-like_C"/>
</dbReference>
<dbReference type="SUPFAM" id="SSF46689">
    <property type="entry name" value="Homeodomain-like"/>
    <property type="match status" value="1"/>
</dbReference>
<dbReference type="EMBL" id="CP088295">
    <property type="protein sequence ID" value="UUY04006.1"/>
    <property type="molecule type" value="Genomic_DNA"/>
</dbReference>
<keyword evidence="2 4" id="KW-0238">DNA-binding</keyword>
<dbReference type="SUPFAM" id="SSF48498">
    <property type="entry name" value="Tetracyclin repressor-like, C-terminal domain"/>
    <property type="match status" value="1"/>
</dbReference>
<evidence type="ECO:0000256" key="4">
    <source>
        <dbReference type="PROSITE-ProRule" id="PRU00335"/>
    </source>
</evidence>
<dbReference type="InterPro" id="IPR009057">
    <property type="entry name" value="Homeodomain-like_sf"/>
</dbReference>
<dbReference type="RefSeq" id="WP_353864505.1">
    <property type="nucleotide sequence ID" value="NZ_CP088295.1"/>
</dbReference>
<evidence type="ECO:0000313" key="7">
    <source>
        <dbReference type="Proteomes" id="UP001058860"/>
    </source>
</evidence>
<reference evidence="7" key="1">
    <citation type="submission" date="2021-11" db="EMBL/GenBank/DDBJ databases">
        <title>Cultivation dependent microbiological survey of springs from the worlds oldest radium mine currently devoted to the extraction of radon-saturated water.</title>
        <authorList>
            <person name="Kapinusova G."/>
            <person name="Smrhova T."/>
            <person name="Strejcek M."/>
            <person name="Suman J."/>
            <person name="Jani K."/>
            <person name="Pajer P."/>
            <person name="Uhlik O."/>
        </authorList>
    </citation>
    <scope>NUCLEOTIDE SEQUENCE [LARGE SCALE GENOMIC DNA]</scope>
    <source>
        <strain evidence="7">J379</strain>
    </source>
</reference>
<evidence type="ECO:0000259" key="5">
    <source>
        <dbReference type="PROSITE" id="PS50977"/>
    </source>
</evidence>
<dbReference type="Pfam" id="PF21597">
    <property type="entry name" value="TetR_C_43"/>
    <property type="match status" value="1"/>
</dbReference>